<dbReference type="EMBL" id="BKCJ010529494">
    <property type="protein sequence ID" value="GFA99429.1"/>
    <property type="molecule type" value="Genomic_DNA"/>
</dbReference>
<protein>
    <submittedName>
        <fullName evidence="1">Uncharacterized protein</fullName>
    </submittedName>
</protein>
<name>A0A699KNE7_TANCI</name>
<organism evidence="1">
    <name type="scientific">Tanacetum cinerariifolium</name>
    <name type="common">Dalmatian daisy</name>
    <name type="synonym">Chrysanthemum cinerariifolium</name>
    <dbReference type="NCBI Taxonomy" id="118510"/>
    <lineage>
        <taxon>Eukaryota</taxon>
        <taxon>Viridiplantae</taxon>
        <taxon>Streptophyta</taxon>
        <taxon>Embryophyta</taxon>
        <taxon>Tracheophyta</taxon>
        <taxon>Spermatophyta</taxon>
        <taxon>Magnoliopsida</taxon>
        <taxon>eudicotyledons</taxon>
        <taxon>Gunneridae</taxon>
        <taxon>Pentapetalae</taxon>
        <taxon>asterids</taxon>
        <taxon>campanulids</taxon>
        <taxon>Asterales</taxon>
        <taxon>Asteraceae</taxon>
        <taxon>Asteroideae</taxon>
        <taxon>Anthemideae</taxon>
        <taxon>Anthemidinae</taxon>
        <taxon>Tanacetum</taxon>
    </lineage>
</organism>
<proteinExistence type="predicted"/>
<sequence length="305" mass="34907">QRLAKKNELKARGTLLMALPNKHQLKFNIYKDAKFLMEAIEKRNKANLEEQSLDDLFNHLKIYEAEVTGLSTSSQNIQNIDFVSLNNIDGTNESVNLVSGVSTASSKAPVSTLPNVHSLSDAMIYSFFASHSNSPQDRDLFKSKDPQVVLEQFEGTLNKKTLFLYTKDLFNPIESLNPQVVVAAKLPILNPNEFDMWNMIIEQYFLMTYYSLWEVILNEQRLAKKNELKARGTLLMALPNKHQLKFNIYKDAKFLMEAIEKRFGGNKETKKVQRLFLNNNMKTSVTQAQKALIKYMIGFKSLLAN</sequence>
<reference evidence="1" key="1">
    <citation type="journal article" date="2019" name="Sci. Rep.">
        <title>Draft genome of Tanacetum cinerariifolium, the natural source of mosquito coil.</title>
        <authorList>
            <person name="Yamashiro T."/>
            <person name="Shiraishi A."/>
            <person name="Satake H."/>
            <person name="Nakayama K."/>
        </authorList>
    </citation>
    <scope>NUCLEOTIDE SEQUENCE</scope>
</reference>
<feature type="non-terminal residue" evidence="1">
    <location>
        <position position="1"/>
    </location>
</feature>
<comment type="caution">
    <text evidence="1">The sequence shown here is derived from an EMBL/GenBank/DDBJ whole genome shotgun (WGS) entry which is preliminary data.</text>
</comment>
<evidence type="ECO:0000313" key="1">
    <source>
        <dbReference type="EMBL" id="GFA99429.1"/>
    </source>
</evidence>
<accession>A0A699KNE7</accession>
<gene>
    <name evidence="1" type="ORF">Tci_671401</name>
</gene>
<dbReference type="AlphaFoldDB" id="A0A699KNE7"/>